<dbReference type="InterPro" id="IPR007650">
    <property type="entry name" value="Zf-FLZ_dom"/>
</dbReference>
<protein>
    <submittedName>
        <fullName evidence="3">Uncharacterized protein</fullName>
    </submittedName>
</protein>
<dbReference type="AlphaFoldDB" id="M8BW32"/>
<accession>M8BW32</accession>
<name>M8BW32_AEGTA</name>
<comment type="similarity">
    <text evidence="1">Belongs to the FLZ family.</text>
</comment>
<dbReference type="GO" id="GO:0046872">
    <property type="term" value="F:metal ion binding"/>
    <property type="evidence" value="ECO:0007669"/>
    <property type="project" value="UniProtKB-KW"/>
</dbReference>
<dbReference type="Pfam" id="PF04570">
    <property type="entry name" value="zf-FLZ"/>
    <property type="match status" value="1"/>
</dbReference>
<evidence type="ECO:0000313" key="3">
    <source>
        <dbReference type="EnsemblPlants" id="EMT07138"/>
    </source>
</evidence>
<sequence>MAASVACAFFFDAEPVGEPGMPALDACALCAKRLACDSDVFMYRGDTPFCIK</sequence>
<organism evidence="3">
    <name type="scientific">Aegilops tauschii</name>
    <name type="common">Tausch's goatgrass</name>
    <name type="synonym">Aegilops squarrosa</name>
    <dbReference type="NCBI Taxonomy" id="37682"/>
    <lineage>
        <taxon>Eukaryota</taxon>
        <taxon>Viridiplantae</taxon>
        <taxon>Streptophyta</taxon>
        <taxon>Embryophyta</taxon>
        <taxon>Tracheophyta</taxon>
        <taxon>Spermatophyta</taxon>
        <taxon>Magnoliopsida</taxon>
        <taxon>Liliopsida</taxon>
        <taxon>Poales</taxon>
        <taxon>Poaceae</taxon>
        <taxon>BOP clade</taxon>
        <taxon>Pooideae</taxon>
        <taxon>Triticodae</taxon>
        <taxon>Triticeae</taxon>
        <taxon>Triticinae</taxon>
        <taxon>Aegilops</taxon>
    </lineage>
</organism>
<keyword evidence="2" id="KW-0479">Metal-binding</keyword>
<reference evidence="3" key="1">
    <citation type="submission" date="2015-06" db="UniProtKB">
        <authorList>
            <consortium name="EnsemblPlants"/>
        </authorList>
    </citation>
    <scope>IDENTIFICATION</scope>
</reference>
<dbReference type="PROSITE" id="PS51795">
    <property type="entry name" value="ZF_FLZ"/>
    <property type="match status" value="1"/>
</dbReference>
<dbReference type="ExpressionAtlas" id="M8BW32">
    <property type="expression patterns" value="baseline"/>
</dbReference>
<dbReference type="PANTHER" id="PTHR46057:SF40">
    <property type="entry name" value="OS04G0586100 PROTEIN"/>
    <property type="match status" value="1"/>
</dbReference>
<dbReference type="PANTHER" id="PTHR46057">
    <property type="entry name" value="FCS-LIKE ZINC FINGER 1-RELATED"/>
    <property type="match status" value="1"/>
</dbReference>
<dbReference type="EnsemblPlants" id="EMT07138">
    <property type="protein sequence ID" value="EMT07138"/>
    <property type="gene ID" value="F775_43228"/>
</dbReference>
<dbReference type="InterPro" id="IPR044533">
    <property type="entry name" value="FLZ1/2/3"/>
</dbReference>
<evidence type="ECO:0000256" key="2">
    <source>
        <dbReference type="ARBA" id="ARBA00022723"/>
    </source>
</evidence>
<evidence type="ECO:0000256" key="1">
    <source>
        <dbReference type="ARBA" id="ARBA00009374"/>
    </source>
</evidence>
<proteinExistence type="inferred from homology"/>